<evidence type="ECO:0000256" key="1">
    <source>
        <dbReference type="SAM" id="Coils"/>
    </source>
</evidence>
<evidence type="ECO:0000313" key="4">
    <source>
        <dbReference type="Proteomes" id="UP000221961"/>
    </source>
</evidence>
<keyword evidence="2" id="KW-0472">Membrane</keyword>
<dbReference type="KEGG" id="ntp:CRH09_01810"/>
<keyword evidence="1" id="KW-0175">Coiled coil</keyword>
<dbReference type="Proteomes" id="UP000221961">
    <property type="component" value="Chromosome"/>
</dbReference>
<organism evidence="3 4">
    <name type="scientific">Nocardia terpenica</name>
    <dbReference type="NCBI Taxonomy" id="455432"/>
    <lineage>
        <taxon>Bacteria</taxon>
        <taxon>Bacillati</taxon>
        <taxon>Actinomycetota</taxon>
        <taxon>Actinomycetes</taxon>
        <taxon>Mycobacteriales</taxon>
        <taxon>Nocardiaceae</taxon>
        <taxon>Nocardia</taxon>
    </lineage>
</organism>
<feature type="transmembrane region" description="Helical" evidence="2">
    <location>
        <begin position="12"/>
        <end position="29"/>
    </location>
</feature>
<feature type="coiled-coil region" evidence="1">
    <location>
        <begin position="25"/>
        <end position="52"/>
    </location>
</feature>
<name>A0A291RDG0_9NOCA</name>
<evidence type="ECO:0000313" key="3">
    <source>
        <dbReference type="EMBL" id="ATL65154.1"/>
    </source>
</evidence>
<accession>A0A291RDG0</accession>
<reference evidence="3 4" key="1">
    <citation type="submission" date="2017-10" db="EMBL/GenBank/DDBJ databases">
        <title>Comparative genomics between pathogenic Norcardia.</title>
        <authorList>
            <person name="Zeng L."/>
        </authorList>
    </citation>
    <scope>NUCLEOTIDE SEQUENCE [LARGE SCALE GENOMIC DNA]</scope>
    <source>
        <strain evidence="3 4">NC_YFY_NT001</strain>
    </source>
</reference>
<dbReference type="AlphaFoldDB" id="A0A291RDG0"/>
<dbReference type="EMBL" id="CP023778">
    <property type="protein sequence ID" value="ATL65154.1"/>
    <property type="molecule type" value="Genomic_DNA"/>
</dbReference>
<proteinExistence type="predicted"/>
<sequence>MTAWPSADVIQAIGVAIATVVGAFSAWQARQVRALRERIEALEAEMVSEHARFKAAIRLIRAQLRYIDILRGFLLYPVPGHRPPDPDFVIPPELRDEI</sequence>
<keyword evidence="2" id="KW-1133">Transmembrane helix</keyword>
<gene>
    <name evidence="3" type="ORF">CRH09_01810</name>
</gene>
<keyword evidence="2" id="KW-0812">Transmembrane</keyword>
<dbReference type="GeneID" id="88356169"/>
<evidence type="ECO:0000256" key="2">
    <source>
        <dbReference type="SAM" id="Phobius"/>
    </source>
</evidence>
<dbReference type="RefSeq" id="WP_098692468.1">
    <property type="nucleotide sequence ID" value="NZ_CP023778.1"/>
</dbReference>
<protein>
    <submittedName>
        <fullName evidence="3">Uncharacterized protein</fullName>
    </submittedName>
</protein>